<dbReference type="Proteomes" id="UP000291949">
    <property type="component" value="Unassembled WGS sequence"/>
</dbReference>
<gene>
    <name evidence="1" type="ORF">EQ811_13160</name>
</gene>
<accession>A0A7Z7YSZ0</accession>
<dbReference type="AlphaFoldDB" id="A0A7Z7YSZ0"/>
<sequence>KFKDQSDSTYEFQFSMGLPTYGITDREVPLTIVIIGEMLDTTRLKNQLEMIQFT</sequence>
<protein>
    <submittedName>
        <fullName evidence="1">GTP-binding protein</fullName>
    </submittedName>
</protein>
<proteinExistence type="predicted"/>
<organism evidence="1 2">
    <name type="scientific">Staphylococcus capitis</name>
    <dbReference type="NCBI Taxonomy" id="29388"/>
    <lineage>
        <taxon>Bacteria</taxon>
        <taxon>Bacillati</taxon>
        <taxon>Bacillota</taxon>
        <taxon>Bacilli</taxon>
        <taxon>Bacillales</taxon>
        <taxon>Staphylococcaceae</taxon>
        <taxon>Staphylococcus</taxon>
    </lineage>
</organism>
<feature type="non-terminal residue" evidence="1">
    <location>
        <position position="1"/>
    </location>
</feature>
<evidence type="ECO:0000313" key="2">
    <source>
        <dbReference type="Proteomes" id="UP000291949"/>
    </source>
</evidence>
<reference evidence="1 2" key="1">
    <citation type="journal article" date="2019" name="Sci. Transl. Med.">
        <title>Quorum sensing between bacterial species on the skin protects against epidermal injury in atopic dermatitis.</title>
        <authorList>
            <person name="Williams M.R."/>
        </authorList>
    </citation>
    <scope>NUCLEOTIDE SEQUENCE [LARGE SCALE GENOMIC DNA]</scope>
    <source>
        <strain evidence="1 2">H8</strain>
    </source>
</reference>
<name>A0A7Z7YSZ0_STACP</name>
<comment type="caution">
    <text evidence="1">The sequence shown here is derived from an EMBL/GenBank/DDBJ whole genome shotgun (WGS) entry which is preliminary data.</text>
</comment>
<dbReference type="EMBL" id="SCHC01000145">
    <property type="protein sequence ID" value="TBW74159.1"/>
    <property type="molecule type" value="Genomic_DNA"/>
</dbReference>
<evidence type="ECO:0000313" key="1">
    <source>
        <dbReference type="EMBL" id="TBW74159.1"/>
    </source>
</evidence>